<keyword evidence="3" id="KW-1185">Reference proteome</keyword>
<protein>
    <submittedName>
        <fullName evidence="2">Putative sterol carrier protein</fullName>
    </submittedName>
</protein>
<gene>
    <name evidence="2" type="ORF">SAMN04488044_3046</name>
</gene>
<dbReference type="SUPFAM" id="SSF55718">
    <property type="entry name" value="SCP-like"/>
    <property type="match status" value="1"/>
</dbReference>
<dbReference type="RefSeq" id="WP_072793882.1">
    <property type="nucleotide sequence ID" value="NZ_FQWM01000007.1"/>
</dbReference>
<dbReference type="EMBL" id="FQWM01000007">
    <property type="protein sequence ID" value="SHH69143.1"/>
    <property type="molecule type" value="Genomic_DNA"/>
</dbReference>
<reference evidence="3" key="1">
    <citation type="submission" date="2016-11" db="EMBL/GenBank/DDBJ databases">
        <authorList>
            <person name="Varghese N."/>
            <person name="Submissions S."/>
        </authorList>
    </citation>
    <scope>NUCLEOTIDE SEQUENCE [LARGE SCALE GENOMIC DNA]</scope>
    <source>
        <strain evidence="3">DSM 28223</strain>
    </source>
</reference>
<dbReference type="AlphaFoldDB" id="A0A1M5V2F9"/>
<dbReference type="GO" id="GO:0005829">
    <property type="term" value="C:cytosol"/>
    <property type="evidence" value="ECO:0007669"/>
    <property type="project" value="TreeGrafter"/>
</dbReference>
<proteinExistence type="predicted"/>
<evidence type="ECO:0000259" key="1">
    <source>
        <dbReference type="Pfam" id="PF02036"/>
    </source>
</evidence>
<sequence length="96" mass="9801">MSDIVAAAVEALREKLGGGVLDGSAKFVIEGEGALIIDADGVRASDDEADVTLTADADLFQDILAGDVNPTTAFMSGKLKVDGDMGMAMKLGQILS</sequence>
<dbReference type="Gene3D" id="3.30.1050.10">
    <property type="entry name" value="SCP2 sterol-binding domain"/>
    <property type="match status" value="1"/>
</dbReference>
<dbReference type="Pfam" id="PF02036">
    <property type="entry name" value="SCP2"/>
    <property type="match status" value="1"/>
</dbReference>
<feature type="domain" description="SCP2" evidence="1">
    <location>
        <begin position="23"/>
        <end position="95"/>
    </location>
</feature>
<evidence type="ECO:0000313" key="2">
    <source>
        <dbReference type="EMBL" id="SHH69143.1"/>
    </source>
</evidence>
<dbReference type="PANTHER" id="PTHR10094">
    <property type="entry name" value="STEROL CARRIER PROTEIN 2 SCP-2 FAMILY PROTEIN"/>
    <property type="match status" value="1"/>
</dbReference>
<evidence type="ECO:0000313" key="3">
    <source>
        <dbReference type="Proteomes" id="UP000184211"/>
    </source>
</evidence>
<dbReference type="OrthoDB" id="9809312at2"/>
<dbReference type="PANTHER" id="PTHR10094:SF25">
    <property type="entry name" value="SCP2 STEROL-BINDING DOMAIN-CONTAINING PROTEIN 1"/>
    <property type="match status" value="1"/>
</dbReference>
<dbReference type="InterPro" id="IPR036527">
    <property type="entry name" value="SCP2_sterol-bd_dom_sf"/>
</dbReference>
<dbReference type="Proteomes" id="UP000184211">
    <property type="component" value="Unassembled WGS sequence"/>
</dbReference>
<organism evidence="2 3">
    <name type="scientific">Cognatishimia maritima</name>
    <dbReference type="NCBI Taxonomy" id="870908"/>
    <lineage>
        <taxon>Bacteria</taxon>
        <taxon>Pseudomonadati</taxon>
        <taxon>Pseudomonadota</taxon>
        <taxon>Alphaproteobacteria</taxon>
        <taxon>Rhodobacterales</taxon>
        <taxon>Paracoccaceae</taxon>
        <taxon>Cognatishimia</taxon>
    </lineage>
</organism>
<dbReference type="InterPro" id="IPR003033">
    <property type="entry name" value="SCP2_sterol-bd_dom"/>
</dbReference>
<name>A0A1M5V2F9_9RHOB</name>
<dbReference type="STRING" id="870908.SAMN04488044_3046"/>
<accession>A0A1M5V2F9</accession>